<dbReference type="WBParaSite" id="SBAD_0001162801-mRNA-1">
    <property type="protein sequence ID" value="SBAD_0001162801-mRNA-1"/>
    <property type="gene ID" value="SBAD_0001162801"/>
</dbReference>
<evidence type="ECO:0000259" key="6">
    <source>
        <dbReference type="Pfam" id="PF20805"/>
    </source>
</evidence>
<dbReference type="Gene3D" id="2.60.40.1460">
    <property type="entry name" value="Integrin domains. Chain A, domain 2"/>
    <property type="match status" value="1"/>
</dbReference>
<dbReference type="Proteomes" id="UP000270296">
    <property type="component" value="Unassembled WGS sequence"/>
</dbReference>
<dbReference type="Pfam" id="PF20806">
    <property type="entry name" value="Integrin_A_Ig_3"/>
    <property type="match status" value="1"/>
</dbReference>
<dbReference type="EMBL" id="UZAM01015320">
    <property type="protein sequence ID" value="VDP38324.1"/>
    <property type="molecule type" value="Genomic_DNA"/>
</dbReference>
<evidence type="ECO:0000313" key="8">
    <source>
        <dbReference type="EMBL" id="VDP38324.1"/>
    </source>
</evidence>
<name>A0A183J5U6_9BILA</name>
<reference evidence="8 9" key="2">
    <citation type="submission" date="2018-11" db="EMBL/GenBank/DDBJ databases">
        <authorList>
            <consortium name="Pathogen Informatics"/>
        </authorList>
    </citation>
    <scope>NUCLEOTIDE SEQUENCE [LARGE SCALE GENOMIC DNA]</scope>
</reference>
<dbReference type="Pfam" id="PF20805">
    <property type="entry name" value="Integrin_A_Ig_2"/>
    <property type="match status" value="1"/>
</dbReference>
<dbReference type="GO" id="GO:0007160">
    <property type="term" value="P:cell-matrix adhesion"/>
    <property type="evidence" value="ECO:0007669"/>
    <property type="project" value="TreeGrafter"/>
</dbReference>
<proteinExistence type="predicted"/>
<gene>
    <name evidence="8" type="ORF">SBAD_LOCUS11244</name>
</gene>
<comment type="subcellular location">
    <subcellularLocation>
        <location evidence="1">Membrane</location>
        <topology evidence="1">Single-pass type I membrane protein</topology>
    </subcellularLocation>
</comment>
<evidence type="ECO:0000259" key="5">
    <source>
        <dbReference type="Pfam" id="PF08441"/>
    </source>
</evidence>
<evidence type="ECO:0000259" key="7">
    <source>
        <dbReference type="Pfam" id="PF20806"/>
    </source>
</evidence>
<dbReference type="InterPro" id="IPR048286">
    <property type="entry name" value="Integrin_alpha_Ig-like_3"/>
</dbReference>
<evidence type="ECO:0000256" key="3">
    <source>
        <dbReference type="ARBA" id="ARBA00023136"/>
    </source>
</evidence>
<dbReference type="Pfam" id="PF08441">
    <property type="entry name" value="Integrin_A_Ig_1"/>
    <property type="match status" value="1"/>
</dbReference>
<keyword evidence="2" id="KW-0401">Integrin</keyword>
<dbReference type="GO" id="GO:0005178">
    <property type="term" value="F:integrin binding"/>
    <property type="evidence" value="ECO:0007669"/>
    <property type="project" value="TreeGrafter"/>
</dbReference>
<organism evidence="10">
    <name type="scientific">Soboliphyme baturini</name>
    <dbReference type="NCBI Taxonomy" id="241478"/>
    <lineage>
        <taxon>Eukaryota</taxon>
        <taxon>Metazoa</taxon>
        <taxon>Ecdysozoa</taxon>
        <taxon>Nematoda</taxon>
        <taxon>Enoplea</taxon>
        <taxon>Dorylaimia</taxon>
        <taxon>Dioctophymatida</taxon>
        <taxon>Dioctophymatoidea</taxon>
        <taxon>Soboliphymatidae</taxon>
        <taxon>Soboliphyme</taxon>
    </lineage>
</organism>
<dbReference type="AlphaFoldDB" id="A0A183J5U6"/>
<evidence type="ECO:0000256" key="2">
    <source>
        <dbReference type="ARBA" id="ARBA00023037"/>
    </source>
</evidence>
<feature type="domain" description="Integrin alpha first immunoglubulin-like" evidence="5">
    <location>
        <begin position="2"/>
        <end position="115"/>
    </location>
</feature>
<dbReference type="GO" id="GO:0098609">
    <property type="term" value="P:cell-cell adhesion"/>
    <property type="evidence" value="ECO:0007669"/>
    <property type="project" value="TreeGrafter"/>
</dbReference>
<keyword evidence="9" id="KW-1185">Reference proteome</keyword>
<evidence type="ECO:0000256" key="1">
    <source>
        <dbReference type="ARBA" id="ARBA00004479"/>
    </source>
</evidence>
<feature type="domain" description="Integrin alpha second immunoglobulin-like" evidence="6">
    <location>
        <begin position="116"/>
        <end position="250"/>
    </location>
</feature>
<dbReference type="InterPro" id="IPR013649">
    <property type="entry name" value="Integrin_alpha_Ig-like_1"/>
</dbReference>
<dbReference type="InterPro" id="IPR032695">
    <property type="entry name" value="Integrin_dom_sf"/>
</dbReference>
<dbReference type="OrthoDB" id="5317514at2759"/>
<dbReference type="Gene3D" id="2.60.40.1510">
    <property type="entry name" value="ntegrin, alpha v. Chain A, domain 3"/>
    <property type="match status" value="1"/>
</dbReference>
<keyword evidence="4" id="KW-0325">Glycoprotein</keyword>
<sequence>MKLCVSYAGKGVSDNLDFRFVIQLDAKKGNSSRARFLESSSVYKMTLDSVPLRKGEQWCERRYIYLIDEIRDKLSPIIVQVNYNISQDTFGSALTPIKDAYLPEVLTGEIQIQKDCGKDSICIPDLQLHPSLSKESVYVGADDRFNVSVMIHNLLEDAFEAQFFLFAPVGLDYEGFSRDVPTRPISCSPPKEVDDKLYVLVCDIGNPLPKNATVRFNMQFSTQNFVSSAGRISLKLITNSTNNESLETQADNENIIEIPLEVKADFIVTGVSKNETYGYQPSDFVDPTIFDSDAGPTVTHIYELILCVFQVRNLGPTTFSEASLDIYWPSFFKDTEKPLLYLVNDIQTEGRITCELIQKGNINPEGLVSLKLSTSF</sequence>
<reference evidence="10" key="1">
    <citation type="submission" date="2016-06" db="UniProtKB">
        <authorList>
            <consortium name="WormBaseParasite"/>
        </authorList>
    </citation>
    <scope>IDENTIFICATION</scope>
</reference>
<dbReference type="GO" id="GO:0009897">
    <property type="term" value="C:external side of plasma membrane"/>
    <property type="evidence" value="ECO:0007669"/>
    <property type="project" value="TreeGrafter"/>
</dbReference>
<dbReference type="GO" id="GO:0033627">
    <property type="term" value="P:cell adhesion mediated by integrin"/>
    <property type="evidence" value="ECO:0007669"/>
    <property type="project" value="TreeGrafter"/>
</dbReference>
<keyword evidence="3" id="KW-0472">Membrane</keyword>
<dbReference type="Gene3D" id="2.60.40.1530">
    <property type="entry name" value="ntegrin, alpha v. Chain A, domain 4"/>
    <property type="match status" value="1"/>
</dbReference>
<dbReference type="InterPro" id="IPR048285">
    <property type="entry name" value="Integrin_alpha_Ig-like_2"/>
</dbReference>
<evidence type="ECO:0000256" key="4">
    <source>
        <dbReference type="ARBA" id="ARBA00023180"/>
    </source>
</evidence>
<accession>A0A183J5U6</accession>
<dbReference type="GO" id="GO:0008305">
    <property type="term" value="C:integrin complex"/>
    <property type="evidence" value="ECO:0007669"/>
    <property type="project" value="TreeGrafter"/>
</dbReference>
<dbReference type="PANTHER" id="PTHR23220">
    <property type="entry name" value="INTEGRIN ALPHA"/>
    <property type="match status" value="1"/>
</dbReference>
<feature type="domain" description="Integrin alpha third immunoglobulin-like" evidence="7">
    <location>
        <begin position="292"/>
        <end position="367"/>
    </location>
</feature>
<dbReference type="SUPFAM" id="SSF69179">
    <property type="entry name" value="Integrin domains"/>
    <property type="match status" value="3"/>
</dbReference>
<evidence type="ECO:0000313" key="10">
    <source>
        <dbReference type="WBParaSite" id="SBAD_0001162801-mRNA-1"/>
    </source>
</evidence>
<evidence type="ECO:0000313" key="9">
    <source>
        <dbReference type="Proteomes" id="UP000270296"/>
    </source>
</evidence>
<dbReference type="PANTHER" id="PTHR23220:SF133">
    <property type="entry name" value="INTEGRIN ALPHA-PS2"/>
    <property type="match status" value="1"/>
</dbReference>
<dbReference type="GO" id="GO:0007229">
    <property type="term" value="P:integrin-mediated signaling pathway"/>
    <property type="evidence" value="ECO:0007669"/>
    <property type="project" value="UniProtKB-KW"/>
</dbReference>
<protein>
    <submittedName>
        <fullName evidence="10">Integrin_alpha2 domain-containing protein</fullName>
    </submittedName>
</protein>